<name>A0A2U1K984_ARTAN</name>
<gene>
    <name evidence="1" type="ORF">CTI12_AA629670</name>
</gene>
<protein>
    <recommendedName>
        <fullName evidence="3">RNA-directed DNA polymerase, eukaryota, Reverse transcriptase zinc-binding domain protein</fullName>
    </recommendedName>
</protein>
<keyword evidence="2" id="KW-1185">Reference proteome</keyword>
<organism evidence="1 2">
    <name type="scientific">Artemisia annua</name>
    <name type="common">Sweet wormwood</name>
    <dbReference type="NCBI Taxonomy" id="35608"/>
    <lineage>
        <taxon>Eukaryota</taxon>
        <taxon>Viridiplantae</taxon>
        <taxon>Streptophyta</taxon>
        <taxon>Embryophyta</taxon>
        <taxon>Tracheophyta</taxon>
        <taxon>Spermatophyta</taxon>
        <taxon>Magnoliopsida</taxon>
        <taxon>eudicotyledons</taxon>
        <taxon>Gunneridae</taxon>
        <taxon>Pentapetalae</taxon>
        <taxon>asterids</taxon>
        <taxon>campanulids</taxon>
        <taxon>Asterales</taxon>
        <taxon>Asteraceae</taxon>
        <taxon>Asteroideae</taxon>
        <taxon>Anthemideae</taxon>
        <taxon>Artemisiinae</taxon>
        <taxon>Artemisia</taxon>
    </lineage>
</organism>
<dbReference type="EMBL" id="PKPP01030727">
    <property type="protein sequence ID" value="PWA20741.1"/>
    <property type="molecule type" value="Genomic_DNA"/>
</dbReference>
<evidence type="ECO:0008006" key="3">
    <source>
        <dbReference type="Google" id="ProtNLM"/>
    </source>
</evidence>
<dbReference type="OrthoDB" id="696485at2759"/>
<evidence type="ECO:0000313" key="2">
    <source>
        <dbReference type="Proteomes" id="UP000245207"/>
    </source>
</evidence>
<comment type="caution">
    <text evidence="1">The sequence shown here is derived from an EMBL/GenBank/DDBJ whole genome shotgun (WGS) entry which is preliminary data.</text>
</comment>
<accession>A0A2U1K984</accession>
<dbReference type="Proteomes" id="UP000245207">
    <property type="component" value="Unassembled WGS sequence"/>
</dbReference>
<reference evidence="1 2" key="1">
    <citation type="journal article" date="2018" name="Mol. Plant">
        <title>The genome of Artemisia annua provides insight into the evolution of Asteraceae family and artemisinin biosynthesis.</title>
        <authorList>
            <person name="Shen Q."/>
            <person name="Zhang L."/>
            <person name="Liao Z."/>
            <person name="Wang S."/>
            <person name="Yan T."/>
            <person name="Shi P."/>
            <person name="Liu M."/>
            <person name="Fu X."/>
            <person name="Pan Q."/>
            <person name="Wang Y."/>
            <person name="Lv Z."/>
            <person name="Lu X."/>
            <person name="Zhang F."/>
            <person name="Jiang W."/>
            <person name="Ma Y."/>
            <person name="Chen M."/>
            <person name="Hao X."/>
            <person name="Li L."/>
            <person name="Tang Y."/>
            <person name="Lv G."/>
            <person name="Zhou Y."/>
            <person name="Sun X."/>
            <person name="Brodelius P.E."/>
            <person name="Rose J.K.C."/>
            <person name="Tang K."/>
        </authorList>
    </citation>
    <scope>NUCLEOTIDE SEQUENCE [LARGE SCALE GENOMIC DNA]</scope>
    <source>
        <strain evidence="2">cv. Huhao1</strain>
        <tissue evidence="1">Leaf</tissue>
    </source>
</reference>
<sequence length="272" mass="31787">MNLIPYDGEIPLNSVKIMRPMDVQLVPYSQGKPARKTKQLYGLKAQDPTSSLYSLIHALIKKWRWRFFNNPRALYVQMIITIHGHSEDASSFFNLVRDQSVWGRIVGSINTMHEKGIVPHSSLKRRVNTGIATKFWTQTWIGNTSFQHQFPRLFCLAMNKDSTSVWHRVFVWLDIQIPSPSNLHDLFNRLDDMRILSSRKSFLEVICGAVLWSLWNFRNEMIFGTTPPQLGATSYLTKLLIVLAYRWYSNRNKSSSLSWINWLRNFLMVYTL</sequence>
<dbReference type="AlphaFoldDB" id="A0A2U1K984"/>
<evidence type="ECO:0000313" key="1">
    <source>
        <dbReference type="EMBL" id="PWA20741.1"/>
    </source>
</evidence>
<proteinExistence type="predicted"/>